<comment type="function">
    <text evidence="1">Involved in chromosome partition. Localize to both poles of the predivisional cell following completion of DNA replication.</text>
</comment>
<evidence type="ECO:0000313" key="4">
    <source>
        <dbReference type="EMBL" id="MBN9412568.1"/>
    </source>
</evidence>
<organism evidence="4 5">
    <name type="scientific">Candidatus Paracaedimonas acanthamoebae</name>
    <dbReference type="NCBI Taxonomy" id="244581"/>
    <lineage>
        <taxon>Bacteria</taxon>
        <taxon>Pseudomonadati</taxon>
        <taxon>Pseudomonadota</taxon>
        <taxon>Alphaproteobacteria</taxon>
        <taxon>Holosporales</taxon>
        <taxon>Caedimonadaceae</taxon>
        <taxon>Candidatus Paracaedimonas</taxon>
    </lineage>
</organism>
<feature type="domain" description="AAA" evidence="3">
    <location>
        <begin position="1"/>
        <end position="176"/>
    </location>
</feature>
<dbReference type="AlphaFoldDB" id="A0A8J7PLD8"/>
<evidence type="ECO:0000313" key="5">
    <source>
        <dbReference type="Proteomes" id="UP000664414"/>
    </source>
</evidence>
<proteinExistence type="predicted"/>
<dbReference type="FunFam" id="3.40.50.300:FF:000285">
    <property type="entry name" value="Sporulation initiation inhibitor Soj"/>
    <property type="match status" value="1"/>
</dbReference>
<reference evidence="4" key="1">
    <citation type="submission" date="2021-02" db="EMBL/GenBank/DDBJ databases">
        <title>Thiocyanate and organic carbon inputs drive convergent selection for specific autotrophic Afipia and Thiobacillus strains within complex microbiomes.</title>
        <authorList>
            <person name="Huddy R.J."/>
            <person name="Sachdeva R."/>
            <person name="Kadzinga F."/>
            <person name="Kantor R.S."/>
            <person name="Harrison S.T.L."/>
            <person name="Banfield J.F."/>
        </authorList>
    </citation>
    <scope>NUCLEOTIDE SEQUENCE</scope>
    <source>
        <strain evidence="4">SCN18_10_11_15_R4_P_38_20</strain>
    </source>
</reference>
<dbReference type="InterPro" id="IPR050678">
    <property type="entry name" value="DNA_Partitioning_ATPase"/>
</dbReference>
<dbReference type="CDD" id="cd02042">
    <property type="entry name" value="ParAB_family"/>
    <property type="match status" value="1"/>
</dbReference>
<dbReference type="EMBL" id="JAFKGL010000011">
    <property type="protein sequence ID" value="MBN9412568.1"/>
    <property type="molecule type" value="Genomic_DNA"/>
</dbReference>
<sequence>MTVIAIANQKGGVGKTTTAINLATALAASLKKVLMIDLDPQGNASTGMGLYGRERKAGSYEVLLGIEKASDCIIKTRIPYLSILPASPHLSGAEVELVSLPQREFKLKQALEEVEEEYDYILIDCPPSLGFLTLNALTSATYILVPLQCEFYALEGLSQLMNTVRRVQGRLNSQLSLLGIALTMYDKRNVLSEQVAEDVRTHFKELVFKNPIPRNVKISEAPSHGTPVLLYDVRSSGSLAYMKLASEVLQQTQERKYVEFAN</sequence>
<comment type="caution">
    <text evidence="4">The sequence shown here is derived from an EMBL/GenBank/DDBJ whole genome shotgun (WGS) entry which is preliminary data.</text>
</comment>
<dbReference type="InterPro" id="IPR025669">
    <property type="entry name" value="AAA_dom"/>
</dbReference>
<dbReference type="Pfam" id="PF13614">
    <property type="entry name" value="AAA_31"/>
    <property type="match status" value="1"/>
</dbReference>
<dbReference type="PANTHER" id="PTHR13696">
    <property type="entry name" value="P-LOOP CONTAINING NUCLEOSIDE TRIPHOSPHATE HYDROLASE"/>
    <property type="match status" value="1"/>
</dbReference>
<gene>
    <name evidence="4" type="ORF">J0H12_01400</name>
</gene>
<dbReference type="Proteomes" id="UP000664414">
    <property type="component" value="Unassembled WGS sequence"/>
</dbReference>
<dbReference type="SUPFAM" id="SSF52540">
    <property type="entry name" value="P-loop containing nucleoside triphosphate hydrolases"/>
    <property type="match status" value="1"/>
</dbReference>
<evidence type="ECO:0000256" key="1">
    <source>
        <dbReference type="ARBA" id="ARBA00057242"/>
    </source>
</evidence>
<dbReference type="PANTHER" id="PTHR13696:SF52">
    <property type="entry name" value="PARA FAMILY PROTEIN CT_582"/>
    <property type="match status" value="1"/>
</dbReference>
<evidence type="ECO:0000259" key="3">
    <source>
        <dbReference type="Pfam" id="PF13614"/>
    </source>
</evidence>
<name>A0A8J7PLD8_9PROT</name>
<dbReference type="InterPro" id="IPR027417">
    <property type="entry name" value="P-loop_NTPase"/>
</dbReference>
<protein>
    <recommendedName>
        <fullName evidence="2">Chromosome partitioning protein ParA</fullName>
    </recommendedName>
</protein>
<dbReference type="Gene3D" id="3.40.50.300">
    <property type="entry name" value="P-loop containing nucleotide triphosphate hydrolases"/>
    <property type="match status" value="1"/>
</dbReference>
<evidence type="ECO:0000256" key="2">
    <source>
        <dbReference type="ARBA" id="ARBA00074747"/>
    </source>
</evidence>
<accession>A0A8J7PLD8</accession>